<keyword evidence="3" id="KW-1185">Reference proteome</keyword>
<reference evidence="2" key="1">
    <citation type="submission" date="2022-11" db="EMBL/GenBank/DDBJ databases">
        <title>Genome Sequence of Cubamyces cubensis.</title>
        <authorList>
            <person name="Buettner E."/>
        </authorList>
    </citation>
    <scope>NUCLEOTIDE SEQUENCE</scope>
    <source>
        <strain evidence="2">MPL-01</strain>
    </source>
</reference>
<evidence type="ECO:0000259" key="1">
    <source>
        <dbReference type="Pfam" id="PF00266"/>
    </source>
</evidence>
<evidence type="ECO:0000313" key="3">
    <source>
        <dbReference type="Proteomes" id="UP001215151"/>
    </source>
</evidence>
<organism evidence="2 3">
    <name type="scientific">Trametes cubensis</name>
    <dbReference type="NCBI Taxonomy" id="1111947"/>
    <lineage>
        <taxon>Eukaryota</taxon>
        <taxon>Fungi</taxon>
        <taxon>Dikarya</taxon>
        <taxon>Basidiomycota</taxon>
        <taxon>Agaricomycotina</taxon>
        <taxon>Agaricomycetes</taxon>
        <taxon>Polyporales</taxon>
        <taxon>Polyporaceae</taxon>
        <taxon>Trametes</taxon>
    </lineage>
</organism>
<dbReference type="InterPro" id="IPR015424">
    <property type="entry name" value="PyrdxlP-dep_Trfase"/>
</dbReference>
<dbReference type="Gene3D" id="3.40.640.10">
    <property type="entry name" value="Type I PLP-dependent aspartate aminotransferase-like (Major domain)"/>
    <property type="match status" value="1"/>
</dbReference>
<dbReference type="InterPro" id="IPR000192">
    <property type="entry name" value="Aminotrans_V_dom"/>
</dbReference>
<dbReference type="EMBL" id="JAPEVG010000365">
    <property type="protein sequence ID" value="KAJ8463902.1"/>
    <property type="molecule type" value="Genomic_DNA"/>
</dbReference>
<dbReference type="Pfam" id="PF00266">
    <property type="entry name" value="Aminotran_5"/>
    <property type="match status" value="1"/>
</dbReference>
<gene>
    <name evidence="2" type="ORF">ONZ51_g9958</name>
</gene>
<dbReference type="PANTHER" id="PTHR43586">
    <property type="entry name" value="CYSTEINE DESULFURASE"/>
    <property type="match status" value="1"/>
</dbReference>
<dbReference type="PANTHER" id="PTHR43586:SF21">
    <property type="entry name" value="PYRIDOXAL PHOSPHATE (PLP)-DEPENDENT ASPARTATE AMINOTRANSFERASE SUPERFAMILY"/>
    <property type="match status" value="1"/>
</dbReference>
<proteinExistence type="predicted"/>
<comment type="caution">
    <text evidence="2">The sequence shown here is derived from an EMBL/GenBank/DDBJ whole genome shotgun (WGS) entry which is preliminary data.</text>
</comment>
<dbReference type="AlphaFoldDB" id="A0AAD7TMY2"/>
<accession>A0AAD7TMY2</accession>
<protein>
    <recommendedName>
        <fullName evidence="1">Aminotransferase class V domain-containing protein</fullName>
    </recommendedName>
</protein>
<evidence type="ECO:0000313" key="2">
    <source>
        <dbReference type="EMBL" id="KAJ8463902.1"/>
    </source>
</evidence>
<dbReference type="SUPFAM" id="SSF53383">
    <property type="entry name" value="PLP-dependent transferases"/>
    <property type="match status" value="1"/>
</dbReference>
<feature type="domain" description="Aminotransferase class V" evidence="1">
    <location>
        <begin position="21"/>
        <end position="414"/>
    </location>
</feature>
<dbReference type="InterPro" id="IPR015422">
    <property type="entry name" value="PyrdxlP-dep_Trfase_small"/>
</dbReference>
<name>A0AAD7TMY2_9APHY</name>
<dbReference type="Proteomes" id="UP001215151">
    <property type="component" value="Unassembled WGS sequence"/>
</dbReference>
<sequence>MTLNIQAVRSKFPALASGFLYGDNAGGSQCLTDVAARISDYLLNTNVQLGADYPISVTSTNRVASGAEAARELFNAESVDEIAYGSSSTMLVENLARAIEADVQPGEEIIITGEHESNAGPWKKLAARKGAVIKLWPATQLAQYPNNPYAVGLQLDTLTPLISSKTRLIAFTACSNILGSIVPVKDVISAARALAVERGARKIEFCVDCVAYAPHRQIDVRDWDVEYCYFSFYKVYGPHASVLYARSASLQNSLSSLAHHFLKVDSKPYKLQPGGPGYELVYGCTGVPPYLRSLTAEGTLEAAWAAIAHQEQALLEPLLAYLRAKYERGVRIVGEESAGLARVPTVSFVVVGERPIRSPDVVKAFDAKGDVGIRYGHFYAFTLVDKLEPKLNVDDGVVRISLVHYNTVEEIKRLVDILDEVLA</sequence>
<dbReference type="InterPro" id="IPR015421">
    <property type="entry name" value="PyrdxlP-dep_Trfase_major"/>
</dbReference>
<dbReference type="Gene3D" id="3.90.1150.10">
    <property type="entry name" value="Aspartate Aminotransferase, domain 1"/>
    <property type="match status" value="1"/>
</dbReference>